<dbReference type="PROSITE" id="PS51462">
    <property type="entry name" value="NUDIX"/>
    <property type="match status" value="1"/>
</dbReference>
<evidence type="ECO:0000256" key="1">
    <source>
        <dbReference type="ARBA" id="ARBA00022801"/>
    </source>
</evidence>
<proteinExistence type="predicted"/>
<dbReference type="PANTHER" id="PTHR16099:SF5">
    <property type="entry name" value="NUCLEOTIDE TRIPHOSPHATE DIPHOSPHATASE NUDT15"/>
    <property type="match status" value="1"/>
</dbReference>
<dbReference type="FunFam" id="3.90.79.10:FF:000060">
    <property type="entry name" value="Nudix hydrolase 1"/>
    <property type="match status" value="1"/>
</dbReference>
<comment type="caution">
    <text evidence="3">The sequence shown here is derived from an EMBL/GenBank/DDBJ whole genome shotgun (WGS) entry which is preliminary data.</text>
</comment>
<protein>
    <submittedName>
        <fullName evidence="3">NUDIX hydrolase</fullName>
    </submittedName>
</protein>
<dbReference type="Gene3D" id="3.90.79.10">
    <property type="entry name" value="Nucleoside Triphosphate Pyrophosphohydrolase"/>
    <property type="match status" value="1"/>
</dbReference>
<dbReference type="PANTHER" id="PTHR16099">
    <property type="entry name" value="8-OXO-DGTP DIPHOSPHATES NUDT15"/>
    <property type="match status" value="1"/>
</dbReference>
<sequence>MIRKNTSQIKVGVGVLVFKNDKVLLTKRKGSHGAGEYAFPGGHLEFGESFEDCARRECREEAGIEIKNIKFLRLLNLKKYSGKHYVDIGLTAEWKSGEPKILEPDKTEKRDWYDLNKLPKPMFKTIDSYKQALKTGKNFFDA</sequence>
<dbReference type="EMBL" id="LBYB01000015">
    <property type="protein sequence ID" value="KKR41275.1"/>
    <property type="molecule type" value="Genomic_DNA"/>
</dbReference>
<evidence type="ECO:0000313" key="3">
    <source>
        <dbReference type="EMBL" id="KKR41275.1"/>
    </source>
</evidence>
<reference evidence="3 4" key="1">
    <citation type="journal article" date="2015" name="Nature">
        <title>rRNA introns, odd ribosomes, and small enigmatic genomes across a large radiation of phyla.</title>
        <authorList>
            <person name="Brown C.T."/>
            <person name="Hug L.A."/>
            <person name="Thomas B.C."/>
            <person name="Sharon I."/>
            <person name="Castelle C.J."/>
            <person name="Singh A."/>
            <person name="Wilkins M.J."/>
            <person name="Williams K.H."/>
            <person name="Banfield J.F."/>
        </authorList>
    </citation>
    <scope>NUCLEOTIDE SEQUENCE [LARGE SCALE GENOMIC DNA]</scope>
</reference>
<dbReference type="PRINTS" id="PR00502">
    <property type="entry name" value="NUDIXFAMILY"/>
</dbReference>
<dbReference type="InterPro" id="IPR000086">
    <property type="entry name" value="NUDIX_hydrolase_dom"/>
</dbReference>
<dbReference type="GO" id="GO:0006203">
    <property type="term" value="P:dGTP catabolic process"/>
    <property type="evidence" value="ECO:0007669"/>
    <property type="project" value="TreeGrafter"/>
</dbReference>
<dbReference type="GO" id="GO:0035539">
    <property type="term" value="F:8-oxo-7,8-dihydrodeoxyguanosine triphosphate pyrophosphatase activity"/>
    <property type="evidence" value="ECO:0007669"/>
    <property type="project" value="TreeGrafter"/>
</dbReference>
<organism evidence="3 4">
    <name type="scientific">Candidatus Daviesbacteria bacterium GW2011_GWC2_40_12</name>
    <dbReference type="NCBI Taxonomy" id="1618431"/>
    <lineage>
        <taxon>Bacteria</taxon>
        <taxon>Candidatus Daviesiibacteriota</taxon>
    </lineage>
</organism>
<name>A0A0G0T2F5_9BACT</name>
<dbReference type="AlphaFoldDB" id="A0A0G0T2F5"/>
<dbReference type="GO" id="GO:0005829">
    <property type="term" value="C:cytosol"/>
    <property type="evidence" value="ECO:0007669"/>
    <property type="project" value="TreeGrafter"/>
</dbReference>
<evidence type="ECO:0000259" key="2">
    <source>
        <dbReference type="PROSITE" id="PS51462"/>
    </source>
</evidence>
<keyword evidence="1 3" id="KW-0378">Hydrolase</keyword>
<dbReference type="InterPro" id="IPR015797">
    <property type="entry name" value="NUDIX_hydrolase-like_dom_sf"/>
</dbReference>
<dbReference type="Proteomes" id="UP000034881">
    <property type="component" value="Unassembled WGS sequence"/>
</dbReference>
<gene>
    <name evidence="3" type="ORF">UT77_C0015G0019</name>
</gene>
<dbReference type="InterPro" id="IPR020476">
    <property type="entry name" value="Nudix_hydrolase"/>
</dbReference>
<evidence type="ECO:0000313" key="4">
    <source>
        <dbReference type="Proteomes" id="UP000034881"/>
    </source>
</evidence>
<dbReference type="CDD" id="cd04678">
    <property type="entry name" value="NUDIX_MTH2_Nudt15"/>
    <property type="match status" value="1"/>
</dbReference>
<accession>A0A0G0T2F5</accession>
<dbReference type="SUPFAM" id="SSF55811">
    <property type="entry name" value="Nudix"/>
    <property type="match status" value="1"/>
</dbReference>
<feature type="domain" description="Nudix hydrolase" evidence="2">
    <location>
        <begin position="8"/>
        <end position="135"/>
    </location>
</feature>
<dbReference type="Pfam" id="PF00293">
    <property type="entry name" value="NUDIX"/>
    <property type="match status" value="1"/>
</dbReference>